<dbReference type="AlphaFoldDB" id="A0A859FDE8"/>
<proteinExistence type="predicted"/>
<keyword evidence="2" id="KW-1185">Reference proteome</keyword>
<sequence length="78" mass="8994">MTDKKVPISLANIKVDRIEKQKSDIKQSIKDALETLPEQIEIFEVQAKVLKARYDKLLKVGFSEEQALEIIKTRPILE</sequence>
<evidence type="ECO:0000313" key="1">
    <source>
        <dbReference type="EMBL" id="QKS70236.1"/>
    </source>
</evidence>
<gene>
    <name evidence="1" type="ORF">FLK61_26100</name>
</gene>
<evidence type="ECO:0000313" key="2">
    <source>
        <dbReference type="Proteomes" id="UP000318138"/>
    </source>
</evidence>
<dbReference type="Proteomes" id="UP000318138">
    <property type="component" value="Chromosome"/>
</dbReference>
<dbReference type="EMBL" id="CP041372">
    <property type="protein sequence ID" value="QKS70236.1"/>
    <property type="molecule type" value="Genomic_DNA"/>
</dbReference>
<reference evidence="2" key="1">
    <citation type="submission" date="2019-07" db="EMBL/GenBank/DDBJ databases">
        <title>Bacillus alkalisoli sp. nov. isolated from saline soil.</title>
        <authorList>
            <person name="Sun J.-Q."/>
            <person name="Xu L."/>
        </authorList>
    </citation>
    <scope>NUCLEOTIDE SEQUENCE [LARGE SCALE GENOMIC DNA]</scope>
    <source>
        <strain evidence="2">M4U3P1</strain>
    </source>
</reference>
<dbReference type="KEGG" id="psua:FLK61_26100"/>
<dbReference type="RefSeq" id="WP_176008276.1">
    <property type="nucleotide sequence ID" value="NZ_CP041372.2"/>
</dbReference>
<protein>
    <submittedName>
        <fullName evidence="1">Uncharacterized protein</fullName>
    </submittedName>
</protein>
<accession>A0A859FDE8</accession>
<organism evidence="1 2">
    <name type="scientific">Paenalkalicoccus suaedae</name>
    <dbReference type="NCBI Taxonomy" id="2592382"/>
    <lineage>
        <taxon>Bacteria</taxon>
        <taxon>Bacillati</taxon>
        <taxon>Bacillota</taxon>
        <taxon>Bacilli</taxon>
        <taxon>Bacillales</taxon>
        <taxon>Bacillaceae</taxon>
        <taxon>Paenalkalicoccus</taxon>
    </lineage>
</organism>
<name>A0A859FDE8_9BACI</name>